<sequence>MNAVCERFNRTLQETFVDYHEELLFTDLERFNEQLADWLVKYNSLRPHKGLGLKTPVEYIIENKPECNMRWTHTQTFLGACILIHLTRYYSLVFCLLF</sequence>
<name>A0A1D2QLJ0_9GAMM</name>
<dbReference type="GO" id="GO:0003676">
    <property type="term" value="F:nucleic acid binding"/>
    <property type="evidence" value="ECO:0007669"/>
    <property type="project" value="InterPro"/>
</dbReference>
<dbReference type="AlphaFoldDB" id="A0A1D2QLJ0"/>
<proteinExistence type="predicted"/>
<feature type="domain" description="Integrase catalytic" evidence="1">
    <location>
        <begin position="1"/>
        <end position="64"/>
    </location>
</feature>
<reference evidence="2 3" key="1">
    <citation type="journal article" date="2016" name="Appl. Environ. Microbiol.">
        <title>Lack of Overt Genome Reduction in the Bryostatin-Producing Bryozoan Symbiont "Candidatus Endobugula sertula".</title>
        <authorList>
            <person name="Miller I.J."/>
            <person name="Vanee N."/>
            <person name="Fong S.S."/>
            <person name="Lim-Fong G.E."/>
            <person name="Kwan J.C."/>
        </authorList>
    </citation>
    <scope>NUCLEOTIDE SEQUENCE [LARGE SCALE GENOMIC DNA]</scope>
    <source>
        <strain evidence="2">AB1-4</strain>
    </source>
</reference>
<dbReference type="InterPro" id="IPR001584">
    <property type="entry name" value="Integrase_cat-core"/>
</dbReference>
<dbReference type="Pfam" id="PF13683">
    <property type="entry name" value="rve_3"/>
    <property type="match status" value="1"/>
</dbReference>
<dbReference type="InterPro" id="IPR012337">
    <property type="entry name" value="RNaseH-like_sf"/>
</dbReference>
<evidence type="ECO:0000313" key="3">
    <source>
        <dbReference type="Proteomes" id="UP000242502"/>
    </source>
</evidence>
<dbReference type="InterPro" id="IPR036397">
    <property type="entry name" value="RNaseH_sf"/>
</dbReference>
<dbReference type="Gene3D" id="3.30.420.10">
    <property type="entry name" value="Ribonuclease H-like superfamily/Ribonuclease H"/>
    <property type="match status" value="1"/>
</dbReference>
<dbReference type="Proteomes" id="UP000242502">
    <property type="component" value="Unassembled WGS sequence"/>
</dbReference>
<dbReference type="EMBL" id="MDLC01000082">
    <property type="protein sequence ID" value="ODS22434.1"/>
    <property type="molecule type" value="Genomic_DNA"/>
</dbReference>
<organism evidence="2 3">
    <name type="scientific">Candidatus Endobugula sertula</name>
    <name type="common">Bugula neritina bacterial symbiont</name>
    <dbReference type="NCBI Taxonomy" id="62101"/>
    <lineage>
        <taxon>Bacteria</taxon>
        <taxon>Pseudomonadati</taxon>
        <taxon>Pseudomonadota</taxon>
        <taxon>Gammaproteobacteria</taxon>
        <taxon>Cellvibrionales</taxon>
        <taxon>Cellvibrionaceae</taxon>
        <taxon>Candidatus Endobugula</taxon>
    </lineage>
</organism>
<gene>
    <name evidence="2" type="ORF">AB835_14210</name>
</gene>
<evidence type="ECO:0000313" key="2">
    <source>
        <dbReference type="EMBL" id="ODS22434.1"/>
    </source>
</evidence>
<dbReference type="SUPFAM" id="SSF53098">
    <property type="entry name" value="Ribonuclease H-like"/>
    <property type="match status" value="1"/>
</dbReference>
<protein>
    <recommendedName>
        <fullName evidence="1">Integrase catalytic domain-containing protein</fullName>
    </recommendedName>
</protein>
<dbReference type="PROSITE" id="PS50994">
    <property type="entry name" value="INTEGRASE"/>
    <property type="match status" value="1"/>
</dbReference>
<accession>A0A1D2QLJ0</accession>
<evidence type="ECO:0000259" key="1">
    <source>
        <dbReference type="PROSITE" id="PS50994"/>
    </source>
</evidence>
<dbReference type="GO" id="GO:0015074">
    <property type="term" value="P:DNA integration"/>
    <property type="evidence" value="ECO:0007669"/>
    <property type="project" value="InterPro"/>
</dbReference>
<comment type="caution">
    <text evidence="2">The sequence shown here is derived from an EMBL/GenBank/DDBJ whole genome shotgun (WGS) entry which is preliminary data.</text>
</comment>